<dbReference type="AlphaFoldDB" id="A0A0F9BV78"/>
<dbReference type="EMBL" id="LAZR01039104">
    <property type="protein sequence ID" value="KKL17832.1"/>
    <property type="molecule type" value="Genomic_DNA"/>
</dbReference>
<gene>
    <name evidence="1" type="ORF">LCGC14_2481550</name>
</gene>
<organism evidence="1">
    <name type="scientific">marine sediment metagenome</name>
    <dbReference type="NCBI Taxonomy" id="412755"/>
    <lineage>
        <taxon>unclassified sequences</taxon>
        <taxon>metagenomes</taxon>
        <taxon>ecological metagenomes</taxon>
    </lineage>
</organism>
<protein>
    <submittedName>
        <fullName evidence="1">Uncharacterized protein</fullName>
    </submittedName>
</protein>
<name>A0A0F9BV78_9ZZZZ</name>
<reference evidence="1" key="1">
    <citation type="journal article" date="2015" name="Nature">
        <title>Complex archaea that bridge the gap between prokaryotes and eukaryotes.</title>
        <authorList>
            <person name="Spang A."/>
            <person name="Saw J.H."/>
            <person name="Jorgensen S.L."/>
            <person name="Zaremba-Niedzwiedzka K."/>
            <person name="Martijn J."/>
            <person name="Lind A.E."/>
            <person name="van Eijk R."/>
            <person name="Schleper C."/>
            <person name="Guy L."/>
            <person name="Ettema T.J."/>
        </authorList>
    </citation>
    <scope>NUCLEOTIDE SEQUENCE</scope>
</reference>
<sequence length="22" mass="2426">MTRDYRDIGSGKVLSINISGNE</sequence>
<proteinExistence type="predicted"/>
<accession>A0A0F9BV78</accession>
<comment type="caution">
    <text evidence="1">The sequence shown here is derived from an EMBL/GenBank/DDBJ whole genome shotgun (WGS) entry which is preliminary data.</text>
</comment>
<feature type="non-terminal residue" evidence="1">
    <location>
        <position position="22"/>
    </location>
</feature>
<evidence type="ECO:0000313" key="1">
    <source>
        <dbReference type="EMBL" id="KKL17832.1"/>
    </source>
</evidence>